<name>A0ABV5WL64_9BACI</name>
<dbReference type="EMBL" id="JBHMAF010000193">
    <property type="protein sequence ID" value="MFB9761358.1"/>
    <property type="molecule type" value="Genomic_DNA"/>
</dbReference>
<keyword evidence="1" id="KW-0812">Transmembrane</keyword>
<keyword evidence="3" id="KW-1185">Reference proteome</keyword>
<proteinExistence type="predicted"/>
<evidence type="ECO:0000313" key="2">
    <source>
        <dbReference type="EMBL" id="MFB9761358.1"/>
    </source>
</evidence>
<keyword evidence="1" id="KW-0472">Membrane</keyword>
<sequence length="54" mass="5835">MTIVEAADNNSYTQGFLLAIIIILFVLVAISGIYSVVYPIVASAVYTVYPNLPL</sequence>
<gene>
    <name evidence="2" type="ORF">ACFFMS_24230</name>
</gene>
<protein>
    <submittedName>
        <fullName evidence="2">Uncharacterized protein</fullName>
    </submittedName>
</protein>
<dbReference type="RefSeq" id="WP_165350679.1">
    <property type="nucleotide sequence ID" value="NZ_JAPCYI010000001.1"/>
</dbReference>
<reference evidence="2 3" key="1">
    <citation type="submission" date="2024-09" db="EMBL/GenBank/DDBJ databases">
        <authorList>
            <person name="Sun Q."/>
            <person name="Mori K."/>
        </authorList>
    </citation>
    <scope>NUCLEOTIDE SEQUENCE [LARGE SCALE GENOMIC DNA]</scope>
    <source>
        <strain evidence="2 3">JCM 11201</strain>
    </source>
</reference>
<keyword evidence="1" id="KW-1133">Transmembrane helix</keyword>
<accession>A0ABV5WL64</accession>
<dbReference type="Proteomes" id="UP001589609">
    <property type="component" value="Unassembled WGS sequence"/>
</dbReference>
<organism evidence="2 3">
    <name type="scientific">Ectobacillus funiculus</name>
    <dbReference type="NCBI Taxonomy" id="137993"/>
    <lineage>
        <taxon>Bacteria</taxon>
        <taxon>Bacillati</taxon>
        <taxon>Bacillota</taxon>
        <taxon>Bacilli</taxon>
        <taxon>Bacillales</taxon>
        <taxon>Bacillaceae</taxon>
        <taxon>Ectobacillus</taxon>
    </lineage>
</organism>
<evidence type="ECO:0000256" key="1">
    <source>
        <dbReference type="SAM" id="Phobius"/>
    </source>
</evidence>
<comment type="caution">
    <text evidence="2">The sequence shown here is derived from an EMBL/GenBank/DDBJ whole genome shotgun (WGS) entry which is preliminary data.</text>
</comment>
<feature type="transmembrane region" description="Helical" evidence="1">
    <location>
        <begin position="16"/>
        <end position="49"/>
    </location>
</feature>
<evidence type="ECO:0000313" key="3">
    <source>
        <dbReference type="Proteomes" id="UP001589609"/>
    </source>
</evidence>